<keyword evidence="1" id="KW-0472">Membrane</keyword>
<accession>A0ABN2JGH5</accession>
<comment type="caution">
    <text evidence="2">The sequence shown here is derived from an EMBL/GenBank/DDBJ whole genome shotgun (WGS) entry which is preliminary data.</text>
</comment>
<sequence length="143" mass="15364">MQTVLTVIAVVLLVVLALVALLAGRALWATRHARRRLRELGELHHREVALLLGRASAPRDAKPAVGTLVRTDDVVALVPATTGQEVVVPLEAVTAASTTTSFRGRSFAEPVLLLTWELHGTGDAAVLRVADPDGWVEELSRPR</sequence>
<keyword evidence="1" id="KW-0812">Transmembrane</keyword>
<keyword evidence="1" id="KW-1133">Transmembrane helix</keyword>
<organism evidence="2 3">
    <name type="scientific">Aeromicrobium alkaliterrae</name>
    <dbReference type="NCBI Taxonomy" id="302168"/>
    <lineage>
        <taxon>Bacteria</taxon>
        <taxon>Bacillati</taxon>
        <taxon>Actinomycetota</taxon>
        <taxon>Actinomycetes</taxon>
        <taxon>Propionibacteriales</taxon>
        <taxon>Nocardioidaceae</taxon>
        <taxon>Aeromicrobium</taxon>
    </lineage>
</organism>
<name>A0ABN2JGH5_9ACTN</name>
<evidence type="ECO:0000313" key="3">
    <source>
        <dbReference type="Proteomes" id="UP001501057"/>
    </source>
</evidence>
<feature type="transmembrane region" description="Helical" evidence="1">
    <location>
        <begin position="6"/>
        <end position="28"/>
    </location>
</feature>
<dbReference type="Proteomes" id="UP001501057">
    <property type="component" value="Unassembled WGS sequence"/>
</dbReference>
<evidence type="ECO:0000313" key="2">
    <source>
        <dbReference type="EMBL" id="GAA1725547.1"/>
    </source>
</evidence>
<dbReference type="EMBL" id="BAAAME010000002">
    <property type="protein sequence ID" value="GAA1725547.1"/>
    <property type="molecule type" value="Genomic_DNA"/>
</dbReference>
<proteinExistence type="predicted"/>
<keyword evidence="3" id="KW-1185">Reference proteome</keyword>
<evidence type="ECO:0000256" key="1">
    <source>
        <dbReference type="SAM" id="Phobius"/>
    </source>
</evidence>
<protein>
    <submittedName>
        <fullName evidence="2">Uncharacterized protein</fullName>
    </submittedName>
</protein>
<gene>
    <name evidence="2" type="ORF">GCM10009710_02880</name>
</gene>
<reference evidence="2 3" key="1">
    <citation type="journal article" date="2019" name="Int. J. Syst. Evol. Microbiol.">
        <title>The Global Catalogue of Microorganisms (GCM) 10K type strain sequencing project: providing services to taxonomists for standard genome sequencing and annotation.</title>
        <authorList>
            <consortium name="The Broad Institute Genomics Platform"/>
            <consortium name="The Broad Institute Genome Sequencing Center for Infectious Disease"/>
            <person name="Wu L."/>
            <person name="Ma J."/>
        </authorList>
    </citation>
    <scope>NUCLEOTIDE SEQUENCE [LARGE SCALE GENOMIC DNA]</scope>
    <source>
        <strain evidence="2 3">JCM 13518</strain>
    </source>
</reference>